<dbReference type="Proteomes" id="UP000768567">
    <property type="component" value="Unassembled WGS sequence"/>
</dbReference>
<reference evidence="2 3" key="1">
    <citation type="submission" date="2020-10" db="EMBL/GenBank/DDBJ databases">
        <title>ChiBAC.</title>
        <authorList>
            <person name="Zenner C."/>
            <person name="Hitch T.C.A."/>
            <person name="Clavel T."/>
        </authorList>
    </citation>
    <scope>NUCLEOTIDE SEQUENCE [LARGE SCALE GENOMIC DNA]</scope>
    <source>
        <strain evidence="2 3">DSM 109015</strain>
    </source>
</reference>
<dbReference type="RefSeq" id="WP_193501384.1">
    <property type="nucleotide sequence ID" value="NZ_JADCKC010000002.1"/>
</dbReference>
<evidence type="ECO:0000313" key="3">
    <source>
        <dbReference type="Proteomes" id="UP000768567"/>
    </source>
</evidence>
<proteinExistence type="predicted"/>
<comment type="caution">
    <text evidence="2">The sequence shown here is derived from an EMBL/GenBank/DDBJ whole genome shotgun (WGS) entry which is preliminary data.</text>
</comment>
<dbReference type="EMBL" id="JADCKC010000002">
    <property type="protein sequence ID" value="MBE5037783.1"/>
    <property type="molecule type" value="Genomic_DNA"/>
</dbReference>
<evidence type="ECO:0000313" key="2">
    <source>
        <dbReference type="EMBL" id="MBE5037783.1"/>
    </source>
</evidence>
<dbReference type="SMART" id="SM00331">
    <property type="entry name" value="PP2C_SIG"/>
    <property type="match status" value="1"/>
</dbReference>
<sequence length="233" mass="25173">MIQHVCLCERGCRRTINQDRAGGWTDGDTGLFFVADGIGGHFAGEKASGILAEELAAWWGSGRHMPSAQAAEQLQQLIDRGDARIRQQTPPGQRCGSTLVILWITGGTYALLSVGDSRCYQTRRRMFGAETMQLTTDDVLPDTAGPDRGKLSRAVGAGRCLVSVRCGELTSGTLFTLCSDGIYKYCDSAGLHNSLAKARRTALLRQAAGEIESRVLARQAPDNYSLVLVRPVL</sequence>
<evidence type="ECO:0000259" key="1">
    <source>
        <dbReference type="PROSITE" id="PS51746"/>
    </source>
</evidence>
<dbReference type="InterPro" id="IPR036457">
    <property type="entry name" value="PPM-type-like_dom_sf"/>
</dbReference>
<feature type="domain" description="PPM-type phosphatase" evidence="1">
    <location>
        <begin position="4"/>
        <end position="231"/>
    </location>
</feature>
<dbReference type="InterPro" id="IPR001932">
    <property type="entry name" value="PPM-type_phosphatase-like_dom"/>
</dbReference>
<keyword evidence="3" id="KW-1185">Reference proteome</keyword>
<name>A0ABR9R3U1_9FIRM</name>
<dbReference type="PROSITE" id="PS51746">
    <property type="entry name" value="PPM_2"/>
    <property type="match status" value="1"/>
</dbReference>
<accession>A0ABR9R3U1</accession>
<dbReference type="Gene3D" id="3.60.40.10">
    <property type="entry name" value="PPM-type phosphatase domain"/>
    <property type="match status" value="1"/>
</dbReference>
<dbReference type="Pfam" id="PF13672">
    <property type="entry name" value="PP2C_2"/>
    <property type="match status" value="1"/>
</dbReference>
<organism evidence="2 3">
    <name type="scientific">Gemmiger gallinarum</name>
    <dbReference type="NCBI Taxonomy" id="2779354"/>
    <lineage>
        <taxon>Bacteria</taxon>
        <taxon>Bacillati</taxon>
        <taxon>Bacillota</taxon>
        <taxon>Clostridia</taxon>
        <taxon>Eubacteriales</taxon>
        <taxon>Gemmiger</taxon>
    </lineage>
</organism>
<dbReference type="SUPFAM" id="SSF81606">
    <property type="entry name" value="PP2C-like"/>
    <property type="match status" value="1"/>
</dbReference>
<dbReference type="CDD" id="cd00143">
    <property type="entry name" value="PP2Cc"/>
    <property type="match status" value="1"/>
</dbReference>
<protein>
    <submittedName>
        <fullName evidence="2">Serine/threonine-protein phosphatase</fullName>
    </submittedName>
</protein>
<gene>
    <name evidence="2" type="ORF">INF35_08295</name>
</gene>
<dbReference type="SMART" id="SM00332">
    <property type="entry name" value="PP2Cc"/>
    <property type="match status" value="1"/>
</dbReference>